<keyword evidence="2 4" id="KW-0012">Acyltransferase</keyword>
<evidence type="ECO:0000313" key="5">
    <source>
        <dbReference type="Proteomes" id="UP000186309"/>
    </source>
</evidence>
<dbReference type="EC" id="2.3.1.180" evidence="4"/>
<keyword evidence="1 4" id="KW-0808">Transferase</keyword>
<evidence type="ECO:0000259" key="3">
    <source>
        <dbReference type="Pfam" id="PF08541"/>
    </source>
</evidence>
<dbReference type="NCBIfam" id="NF006720">
    <property type="entry name" value="PRK09258.1"/>
    <property type="match status" value="1"/>
</dbReference>
<dbReference type="PANTHER" id="PTHR34069:SF3">
    <property type="entry name" value="ACYL-COA:ACYL-COA ALKYLTRANSFERASE"/>
    <property type="match status" value="1"/>
</dbReference>
<organism evidence="4 5">
    <name type="scientific">Paludisphaera borealis</name>
    <dbReference type="NCBI Taxonomy" id="1387353"/>
    <lineage>
        <taxon>Bacteria</taxon>
        <taxon>Pseudomonadati</taxon>
        <taxon>Planctomycetota</taxon>
        <taxon>Planctomycetia</taxon>
        <taxon>Isosphaerales</taxon>
        <taxon>Isosphaeraceae</taxon>
        <taxon>Paludisphaera</taxon>
    </lineage>
</organism>
<dbReference type="SUPFAM" id="SSF53901">
    <property type="entry name" value="Thiolase-like"/>
    <property type="match status" value="1"/>
</dbReference>
<dbReference type="AlphaFoldDB" id="A0A1U7CVZ0"/>
<dbReference type="Proteomes" id="UP000186309">
    <property type="component" value="Chromosome"/>
</dbReference>
<accession>A0A1U7CVZ0</accession>
<reference evidence="5" key="1">
    <citation type="submission" date="2016-12" db="EMBL/GenBank/DDBJ databases">
        <title>Comparative genomics of four Isosphaeraceae planctomycetes: a common pool of plasmids and glycoside hydrolase genes.</title>
        <authorList>
            <person name="Ivanova A."/>
        </authorList>
    </citation>
    <scope>NUCLEOTIDE SEQUENCE [LARGE SCALE GENOMIC DNA]</scope>
    <source>
        <strain evidence="5">PX4</strain>
    </source>
</reference>
<dbReference type="InterPro" id="IPR013747">
    <property type="entry name" value="ACP_syn_III_C"/>
</dbReference>
<name>A0A1U7CVZ0_9BACT</name>
<dbReference type="EMBL" id="CP019082">
    <property type="protein sequence ID" value="APW63091.1"/>
    <property type="molecule type" value="Genomic_DNA"/>
</dbReference>
<evidence type="ECO:0000256" key="1">
    <source>
        <dbReference type="ARBA" id="ARBA00022679"/>
    </source>
</evidence>
<gene>
    <name evidence="4" type="primary">fabH_2</name>
    <name evidence="4" type="ORF">BSF38_04652</name>
</gene>
<dbReference type="GO" id="GO:0033818">
    <property type="term" value="F:beta-ketoacyl-acyl-carrier-protein synthase III activity"/>
    <property type="evidence" value="ECO:0007669"/>
    <property type="project" value="UniProtKB-EC"/>
</dbReference>
<dbReference type="CDD" id="cd00830">
    <property type="entry name" value="KAS_III"/>
    <property type="match status" value="1"/>
</dbReference>
<dbReference type="STRING" id="1387353.BSF38_04652"/>
<evidence type="ECO:0000313" key="4">
    <source>
        <dbReference type="EMBL" id="APW63091.1"/>
    </source>
</evidence>
<dbReference type="GO" id="GO:0044550">
    <property type="term" value="P:secondary metabolite biosynthetic process"/>
    <property type="evidence" value="ECO:0007669"/>
    <property type="project" value="TreeGrafter"/>
</dbReference>
<feature type="domain" description="Beta-ketoacyl-[acyl-carrier-protein] synthase III C-terminal" evidence="3">
    <location>
        <begin position="264"/>
        <end position="351"/>
    </location>
</feature>
<proteinExistence type="predicted"/>
<dbReference type="Pfam" id="PF08541">
    <property type="entry name" value="ACP_syn_III_C"/>
    <property type="match status" value="1"/>
</dbReference>
<dbReference type="KEGG" id="pbor:BSF38_04652"/>
<dbReference type="Gene3D" id="3.40.47.10">
    <property type="match status" value="2"/>
</dbReference>
<dbReference type="InterPro" id="IPR016039">
    <property type="entry name" value="Thiolase-like"/>
</dbReference>
<keyword evidence="5" id="KW-1185">Reference proteome</keyword>
<protein>
    <submittedName>
        <fullName evidence="4">3-oxoacyl-[acyl-carrier-protein] synthase 3</fullName>
        <ecNumber evidence="4">2.3.1.180</ecNumber>
    </submittedName>
</protein>
<evidence type="ECO:0000256" key="2">
    <source>
        <dbReference type="ARBA" id="ARBA00023315"/>
    </source>
</evidence>
<dbReference type="PANTHER" id="PTHR34069">
    <property type="entry name" value="3-OXOACYL-[ACYL-CARRIER-PROTEIN] SYNTHASE 3"/>
    <property type="match status" value="1"/>
</dbReference>
<sequence>MGSMKYENVYIEAFGYEVAPVVVSSSELEERLAPVYEALHLIPGQLEALTGIIERRWWEEGHRISDGAIVAARRALEAADIPADQVEALVYGGVCREYFEPATACRIASELAISPGAVIHDLSNACLGVLSGMIDVANRIELGQIRTGMVVACETAREINNVMIERMCQNPSMDFFKEALATLTGGSGAVAVLLTDGQLSRTKRRRLLGGAVQSAPQFHDLCRWGVEAVKPLTNGPLQQFTSTDATAVLTHGVELGVKTWQSFLRKLGWVKEQVDKVVCHQVGGSHRDTILRSLGLPIEKDYSTFPYLGNMGTVSLPLTAALAEDRQVLHPGDRVAFLGIGSGLNCLMLGLEW</sequence>